<protein>
    <submittedName>
        <fullName evidence="2">Uncharacterized protein</fullName>
    </submittedName>
</protein>
<evidence type="ECO:0000313" key="2">
    <source>
        <dbReference type="EMBL" id="KAK8960732.1"/>
    </source>
</evidence>
<sequence length="93" mass="10359">MFTSSFWSRFLARRTESKFNAMMQPSCNQGGGRASRSPSPPPACNDPIRHMAYNDGSGRGPTPYVADKQWTYVCQSNSIRILISIHSSAAFLR</sequence>
<dbReference type="Proteomes" id="UP001412067">
    <property type="component" value="Unassembled WGS sequence"/>
</dbReference>
<organism evidence="2 3">
    <name type="scientific">Platanthera guangdongensis</name>
    <dbReference type="NCBI Taxonomy" id="2320717"/>
    <lineage>
        <taxon>Eukaryota</taxon>
        <taxon>Viridiplantae</taxon>
        <taxon>Streptophyta</taxon>
        <taxon>Embryophyta</taxon>
        <taxon>Tracheophyta</taxon>
        <taxon>Spermatophyta</taxon>
        <taxon>Magnoliopsida</taxon>
        <taxon>Liliopsida</taxon>
        <taxon>Asparagales</taxon>
        <taxon>Orchidaceae</taxon>
        <taxon>Orchidoideae</taxon>
        <taxon>Orchideae</taxon>
        <taxon>Orchidinae</taxon>
        <taxon>Platanthera</taxon>
    </lineage>
</organism>
<proteinExistence type="predicted"/>
<keyword evidence="3" id="KW-1185">Reference proteome</keyword>
<evidence type="ECO:0000256" key="1">
    <source>
        <dbReference type="SAM" id="MobiDB-lite"/>
    </source>
</evidence>
<accession>A0ABR2M985</accession>
<gene>
    <name evidence="2" type="ORF">KSP40_PGU001835</name>
</gene>
<evidence type="ECO:0000313" key="3">
    <source>
        <dbReference type="Proteomes" id="UP001412067"/>
    </source>
</evidence>
<comment type="caution">
    <text evidence="2">The sequence shown here is derived from an EMBL/GenBank/DDBJ whole genome shotgun (WGS) entry which is preliminary data.</text>
</comment>
<reference evidence="2 3" key="1">
    <citation type="journal article" date="2022" name="Nat. Plants">
        <title>Genomes of leafy and leafless Platanthera orchids illuminate the evolution of mycoheterotrophy.</title>
        <authorList>
            <person name="Li M.H."/>
            <person name="Liu K.W."/>
            <person name="Li Z."/>
            <person name="Lu H.C."/>
            <person name="Ye Q.L."/>
            <person name="Zhang D."/>
            <person name="Wang J.Y."/>
            <person name="Li Y.F."/>
            <person name="Zhong Z.M."/>
            <person name="Liu X."/>
            <person name="Yu X."/>
            <person name="Liu D.K."/>
            <person name="Tu X.D."/>
            <person name="Liu B."/>
            <person name="Hao Y."/>
            <person name="Liao X.Y."/>
            <person name="Jiang Y.T."/>
            <person name="Sun W.H."/>
            <person name="Chen J."/>
            <person name="Chen Y.Q."/>
            <person name="Ai Y."/>
            <person name="Zhai J.W."/>
            <person name="Wu S.S."/>
            <person name="Zhou Z."/>
            <person name="Hsiao Y.Y."/>
            <person name="Wu W.L."/>
            <person name="Chen Y.Y."/>
            <person name="Lin Y.F."/>
            <person name="Hsu J.L."/>
            <person name="Li C.Y."/>
            <person name="Wang Z.W."/>
            <person name="Zhao X."/>
            <person name="Zhong W.Y."/>
            <person name="Ma X.K."/>
            <person name="Ma L."/>
            <person name="Huang J."/>
            <person name="Chen G.Z."/>
            <person name="Huang M.Z."/>
            <person name="Huang L."/>
            <person name="Peng D.H."/>
            <person name="Luo Y.B."/>
            <person name="Zou S.Q."/>
            <person name="Chen S.P."/>
            <person name="Lan S."/>
            <person name="Tsai W.C."/>
            <person name="Van de Peer Y."/>
            <person name="Liu Z.J."/>
        </authorList>
    </citation>
    <scope>NUCLEOTIDE SEQUENCE [LARGE SCALE GENOMIC DNA]</scope>
    <source>
        <strain evidence="2">Lor288</strain>
    </source>
</reference>
<name>A0ABR2M985_9ASPA</name>
<dbReference type="EMBL" id="JBBWWR010000010">
    <property type="protein sequence ID" value="KAK8960732.1"/>
    <property type="molecule type" value="Genomic_DNA"/>
</dbReference>
<feature type="region of interest" description="Disordered" evidence="1">
    <location>
        <begin position="21"/>
        <end position="44"/>
    </location>
</feature>